<name>A0A9Q2P104_9RHOB</name>
<dbReference type="GeneID" id="62641186"/>
<sequence length="585" mass="65299">MSSQKTSPNPAYPNGMAGILDQMNARRAPLSFAEGESLPPLDCDLQALAGTRVSVPDERTRALSDNARKSWDIARELDGQNALLHLNGLLIAHLRKRSQPPHTADLFLRLWAEYSDLLLTEMDLRWKVSSLTTFGDHGTTPAQRSAGLALSTLFGAMKLYESERLYSGREADRPFTLDGRASGPLPLQMNAFSLQDGGLDANLIGRLWDEAETDPVIRPLAQDMLQRLVDDPRTVFHRLHRLRVRKLRRDDQPDTDTEAEHGVTLPVQPVSAKTPTWGVVCTTNAPLLDVARFVAHHLDIGARHVYLYLDTPDPDVCALLKDHPKVTVTVCDAAYWKKKGKNRPDAHQLRQTFNATQALKQAHQHVHWLGHIDTDEFILSPKKLSTLLKAVPDEMAGARLYPAEALAARDAKDMPRHFKLRTTGDDVPPTAVTEIYPTFGSYVRGGFLSHLAGKVFARTGLGNVRLAIHRLRLKGEDVLNTATLDGAFVGHLHAPNWDNFIEKLEFRQAQGSYRVKSDDALKNIGHLLRYLRDEEGEDGLRLFFTEVCEDTPDLRARLKKHGLLLTPKFNPDAAVERVFGLSLSD</sequence>
<accession>A0A9Q2P104</accession>
<keyword evidence="4" id="KW-1185">Reference proteome</keyword>
<dbReference type="RefSeq" id="WP_085629845.1">
    <property type="nucleotide sequence ID" value="NZ_JAFBWU010000008.1"/>
</dbReference>
<reference evidence="1 4" key="1">
    <citation type="submission" date="2021-01" db="EMBL/GenBank/DDBJ databases">
        <title>Diatom-associated Roseobacters Show Island Model of Population Structure.</title>
        <authorList>
            <person name="Qu L."/>
            <person name="Feng X."/>
            <person name="Chen Y."/>
            <person name="Li L."/>
            <person name="Wang X."/>
            <person name="Hu Z."/>
            <person name="Wang H."/>
            <person name="Luo H."/>
        </authorList>
    </citation>
    <scope>NUCLEOTIDE SEQUENCE</scope>
    <source>
        <strain evidence="2 4">CC28-63</strain>
        <strain evidence="1">CC28-69</strain>
    </source>
</reference>
<dbReference type="AlphaFoldDB" id="A0A9Q2P104"/>
<dbReference type="EMBL" id="JAFBXF010000008">
    <property type="protein sequence ID" value="MBM2418040.1"/>
    <property type="molecule type" value="Genomic_DNA"/>
</dbReference>
<dbReference type="Pfam" id="PF13704">
    <property type="entry name" value="Glyco_tranf_2_4"/>
    <property type="match status" value="1"/>
</dbReference>
<evidence type="ECO:0000313" key="1">
    <source>
        <dbReference type="EMBL" id="MBM2413371.1"/>
    </source>
</evidence>
<dbReference type="EMBL" id="JAFBXE010000008">
    <property type="protein sequence ID" value="MBM2413371.1"/>
    <property type="molecule type" value="Genomic_DNA"/>
</dbReference>
<dbReference type="OrthoDB" id="7834507at2"/>
<proteinExistence type="predicted"/>
<dbReference type="Proteomes" id="UP000809440">
    <property type="component" value="Unassembled WGS sequence"/>
</dbReference>
<organism evidence="1 3">
    <name type="scientific">Marivita cryptomonadis</name>
    <dbReference type="NCBI Taxonomy" id="505252"/>
    <lineage>
        <taxon>Bacteria</taxon>
        <taxon>Pseudomonadati</taxon>
        <taxon>Pseudomonadota</taxon>
        <taxon>Alphaproteobacteria</taxon>
        <taxon>Rhodobacterales</taxon>
        <taxon>Roseobacteraceae</taxon>
        <taxon>Marivita</taxon>
    </lineage>
</organism>
<comment type="caution">
    <text evidence="1">The sequence shown here is derived from an EMBL/GenBank/DDBJ whole genome shotgun (WGS) entry which is preliminary data.</text>
</comment>
<dbReference type="Proteomes" id="UP000755667">
    <property type="component" value="Unassembled WGS sequence"/>
</dbReference>
<evidence type="ECO:0000313" key="3">
    <source>
        <dbReference type="Proteomes" id="UP000755667"/>
    </source>
</evidence>
<evidence type="ECO:0000313" key="4">
    <source>
        <dbReference type="Proteomes" id="UP000809440"/>
    </source>
</evidence>
<gene>
    <name evidence="1" type="ORF">JQX41_13730</name>
    <name evidence="2" type="ORF">JQX48_13740</name>
</gene>
<evidence type="ECO:0000313" key="2">
    <source>
        <dbReference type="EMBL" id="MBM2418040.1"/>
    </source>
</evidence>
<protein>
    <submittedName>
        <fullName evidence="1">Glycosyltransferase family 2 protein</fullName>
    </submittedName>
</protein>